<dbReference type="Proteomes" id="UP000717328">
    <property type="component" value="Unassembled WGS sequence"/>
</dbReference>
<keyword evidence="3" id="KW-1185">Reference proteome</keyword>
<accession>A0A9P7GFN5</accession>
<dbReference type="AlphaFoldDB" id="A0A9P7GFN5"/>
<organism evidence="2 3">
    <name type="scientific">Sphagnurus paluster</name>
    <dbReference type="NCBI Taxonomy" id="117069"/>
    <lineage>
        <taxon>Eukaryota</taxon>
        <taxon>Fungi</taxon>
        <taxon>Dikarya</taxon>
        <taxon>Basidiomycota</taxon>
        <taxon>Agaricomycotina</taxon>
        <taxon>Agaricomycetes</taxon>
        <taxon>Agaricomycetidae</taxon>
        <taxon>Agaricales</taxon>
        <taxon>Tricholomatineae</taxon>
        <taxon>Lyophyllaceae</taxon>
        <taxon>Sphagnurus</taxon>
    </lineage>
</organism>
<comment type="caution">
    <text evidence="2">The sequence shown here is derived from an EMBL/GenBank/DDBJ whole genome shotgun (WGS) entry which is preliminary data.</text>
</comment>
<feature type="non-terminal residue" evidence="2">
    <location>
        <position position="1"/>
    </location>
</feature>
<reference evidence="2" key="2">
    <citation type="submission" date="2021-10" db="EMBL/GenBank/DDBJ databases">
        <title>Phylogenomics reveals ancestral predisposition of the termite-cultivated fungus Termitomyces towards a domesticated lifestyle.</title>
        <authorList>
            <person name="Auxier B."/>
            <person name="Grum-Grzhimaylo A."/>
            <person name="Cardenas M.E."/>
            <person name="Lodge J.D."/>
            <person name="Laessoe T."/>
            <person name="Pedersen O."/>
            <person name="Smith M.E."/>
            <person name="Kuyper T.W."/>
            <person name="Franco-Molano E.A."/>
            <person name="Baroni T.J."/>
            <person name="Aanen D.K."/>
        </authorList>
    </citation>
    <scope>NUCLEOTIDE SEQUENCE</scope>
    <source>
        <strain evidence="2">D49</strain>
    </source>
</reference>
<dbReference type="EMBL" id="JABCKI010001650">
    <property type="protein sequence ID" value="KAG5649086.1"/>
    <property type="molecule type" value="Genomic_DNA"/>
</dbReference>
<gene>
    <name evidence="2" type="ORF">H0H81_006431</name>
</gene>
<protein>
    <submittedName>
        <fullName evidence="2">Uncharacterized protein</fullName>
    </submittedName>
</protein>
<proteinExistence type="predicted"/>
<evidence type="ECO:0000256" key="1">
    <source>
        <dbReference type="SAM" id="MobiDB-lite"/>
    </source>
</evidence>
<reference evidence="2" key="1">
    <citation type="submission" date="2021-02" db="EMBL/GenBank/DDBJ databases">
        <authorList>
            <person name="Nieuwenhuis M."/>
            <person name="Van De Peppel L.J.J."/>
        </authorList>
    </citation>
    <scope>NUCLEOTIDE SEQUENCE</scope>
    <source>
        <strain evidence="2">D49</strain>
    </source>
</reference>
<feature type="region of interest" description="Disordered" evidence="1">
    <location>
        <begin position="48"/>
        <end position="68"/>
    </location>
</feature>
<name>A0A9P7GFN5_9AGAR</name>
<sequence length="104" mass="11931">VFWLEVKEQAHFVLQVDYLSKDFLHLYLATPEGDLEVVLHPGLVHDHVSQQQGSEQEQKQEQEQGGQQQQEVLHLLLCHDHNHNLSWALGEAKLQLHDVAGLQV</sequence>
<evidence type="ECO:0000313" key="2">
    <source>
        <dbReference type="EMBL" id="KAG5649086.1"/>
    </source>
</evidence>
<evidence type="ECO:0000313" key="3">
    <source>
        <dbReference type="Proteomes" id="UP000717328"/>
    </source>
</evidence>